<dbReference type="HOGENOM" id="CLU_1997174_0_0_1"/>
<dbReference type="AlphaFoldDB" id="Q23NG4"/>
<organism evidence="1 2">
    <name type="scientific">Tetrahymena thermophila (strain SB210)</name>
    <dbReference type="NCBI Taxonomy" id="312017"/>
    <lineage>
        <taxon>Eukaryota</taxon>
        <taxon>Sar</taxon>
        <taxon>Alveolata</taxon>
        <taxon>Ciliophora</taxon>
        <taxon>Intramacronucleata</taxon>
        <taxon>Oligohymenophorea</taxon>
        <taxon>Hymenostomatida</taxon>
        <taxon>Tetrahymenina</taxon>
        <taxon>Tetrahymenidae</taxon>
        <taxon>Tetrahymena</taxon>
    </lineage>
</organism>
<protein>
    <submittedName>
        <fullName evidence="1">Uncharacterized protein</fullName>
    </submittedName>
</protein>
<evidence type="ECO:0000313" key="2">
    <source>
        <dbReference type="Proteomes" id="UP000009168"/>
    </source>
</evidence>
<dbReference type="EMBL" id="GG662655">
    <property type="protein sequence ID" value="EAR98110.1"/>
    <property type="molecule type" value="Genomic_DNA"/>
</dbReference>
<dbReference type="InParanoid" id="Q23NG4"/>
<accession>Q23NG4</accession>
<proteinExistence type="predicted"/>
<name>Q23NG4_TETTS</name>
<dbReference type="Proteomes" id="UP000009168">
    <property type="component" value="Unassembled WGS sequence"/>
</dbReference>
<sequence>MGRDLEVNQDFFQKYSLNPITVAVKQHLQIRFLRDNLQWGDFQINLKKLPLAENFYQKSDILYKNIRISMARDLEVIRSKLINLLQEGQQNQLQVWLQTKKISIKLNQVIILDSNINFIISNYQT</sequence>
<evidence type="ECO:0000313" key="1">
    <source>
        <dbReference type="EMBL" id="EAR98110.1"/>
    </source>
</evidence>
<dbReference type="GeneID" id="7837517"/>
<dbReference type="RefSeq" id="XP_001018355.1">
    <property type="nucleotide sequence ID" value="XM_001018355.1"/>
</dbReference>
<keyword evidence="2" id="KW-1185">Reference proteome</keyword>
<dbReference type="KEGG" id="tet:TTHERM_00753600"/>
<gene>
    <name evidence="1" type="ORF">TTHERM_00753600</name>
</gene>
<reference evidence="2" key="1">
    <citation type="journal article" date="2006" name="PLoS Biol.">
        <title>Macronuclear genome sequence of the ciliate Tetrahymena thermophila, a model eukaryote.</title>
        <authorList>
            <person name="Eisen J.A."/>
            <person name="Coyne R.S."/>
            <person name="Wu M."/>
            <person name="Wu D."/>
            <person name="Thiagarajan M."/>
            <person name="Wortman J.R."/>
            <person name="Badger J.H."/>
            <person name="Ren Q."/>
            <person name="Amedeo P."/>
            <person name="Jones K.M."/>
            <person name="Tallon L.J."/>
            <person name="Delcher A.L."/>
            <person name="Salzberg S.L."/>
            <person name="Silva J.C."/>
            <person name="Haas B.J."/>
            <person name="Majoros W.H."/>
            <person name="Farzad M."/>
            <person name="Carlton J.M."/>
            <person name="Smith R.K. Jr."/>
            <person name="Garg J."/>
            <person name="Pearlman R.E."/>
            <person name="Karrer K.M."/>
            <person name="Sun L."/>
            <person name="Manning G."/>
            <person name="Elde N.C."/>
            <person name="Turkewitz A.P."/>
            <person name="Asai D.J."/>
            <person name="Wilkes D.E."/>
            <person name="Wang Y."/>
            <person name="Cai H."/>
            <person name="Collins K."/>
            <person name="Stewart B.A."/>
            <person name="Lee S.R."/>
            <person name="Wilamowska K."/>
            <person name="Weinberg Z."/>
            <person name="Ruzzo W.L."/>
            <person name="Wloga D."/>
            <person name="Gaertig J."/>
            <person name="Frankel J."/>
            <person name="Tsao C.-C."/>
            <person name="Gorovsky M.A."/>
            <person name="Keeling P.J."/>
            <person name="Waller R.F."/>
            <person name="Patron N.J."/>
            <person name="Cherry J.M."/>
            <person name="Stover N.A."/>
            <person name="Krieger C.J."/>
            <person name="del Toro C."/>
            <person name="Ryder H.F."/>
            <person name="Williamson S.C."/>
            <person name="Barbeau R.A."/>
            <person name="Hamilton E.P."/>
            <person name="Orias E."/>
        </authorList>
    </citation>
    <scope>NUCLEOTIDE SEQUENCE [LARGE SCALE GENOMIC DNA]</scope>
    <source>
        <strain evidence="2">SB210</strain>
    </source>
</reference>